<reference evidence="2 3" key="1">
    <citation type="journal article" date="2018" name="PLoS Pathog.">
        <title>Evolution of structural diversity of trichothecenes, a family of toxins produced by plant pathogenic and entomopathogenic fungi.</title>
        <authorList>
            <person name="Proctor R.H."/>
            <person name="McCormick S.P."/>
            <person name="Kim H.S."/>
            <person name="Cardoza R.E."/>
            <person name="Stanley A.M."/>
            <person name="Lindo L."/>
            <person name="Kelly A."/>
            <person name="Brown D.W."/>
            <person name="Lee T."/>
            <person name="Vaughan M.M."/>
            <person name="Alexander N.J."/>
            <person name="Busman M."/>
            <person name="Gutierrez S."/>
        </authorList>
    </citation>
    <scope>NUCLEOTIDE SEQUENCE [LARGE SCALE GENOMIC DNA]</scope>
    <source>
        <strain evidence="2 3">IBT 40837</strain>
    </source>
</reference>
<name>A0A395NEL2_TRIAR</name>
<feature type="compositionally biased region" description="Basic and acidic residues" evidence="1">
    <location>
        <begin position="1"/>
        <end position="14"/>
    </location>
</feature>
<evidence type="ECO:0000313" key="2">
    <source>
        <dbReference type="EMBL" id="RFU74568.1"/>
    </source>
</evidence>
<dbReference type="EMBL" id="PXOA01000521">
    <property type="protein sequence ID" value="RFU74568.1"/>
    <property type="molecule type" value="Genomic_DNA"/>
</dbReference>
<gene>
    <name evidence="2" type="ORF">TARUN_7673</name>
</gene>
<accession>A0A395NEL2</accession>
<sequence>MLAVHRPKEVDAHAARSRSNYSRLGSADRVLAQELAWLVKLAADIRGPKIVVANAGEQHVVASMAVGRLAG</sequence>
<comment type="caution">
    <text evidence="2">The sequence shown here is derived from an EMBL/GenBank/DDBJ whole genome shotgun (WGS) entry which is preliminary data.</text>
</comment>
<proteinExistence type="predicted"/>
<keyword evidence="3" id="KW-1185">Reference proteome</keyword>
<dbReference type="AlphaFoldDB" id="A0A395NEL2"/>
<organism evidence="2 3">
    <name type="scientific">Trichoderma arundinaceum</name>
    <dbReference type="NCBI Taxonomy" id="490622"/>
    <lineage>
        <taxon>Eukaryota</taxon>
        <taxon>Fungi</taxon>
        <taxon>Dikarya</taxon>
        <taxon>Ascomycota</taxon>
        <taxon>Pezizomycotina</taxon>
        <taxon>Sordariomycetes</taxon>
        <taxon>Hypocreomycetidae</taxon>
        <taxon>Hypocreales</taxon>
        <taxon>Hypocreaceae</taxon>
        <taxon>Trichoderma</taxon>
    </lineage>
</organism>
<evidence type="ECO:0000313" key="3">
    <source>
        <dbReference type="Proteomes" id="UP000266272"/>
    </source>
</evidence>
<dbReference type="Proteomes" id="UP000266272">
    <property type="component" value="Unassembled WGS sequence"/>
</dbReference>
<protein>
    <submittedName>
        <fullName evidence="2">Uncharacterized protein</fullName>
    </submittedName>
</protein>
<evidence type="ECO:0000256" key="1">
    <source>
        <dbReference type="SAM" id="MobiDB-lite"/>
    </source>
</evidence>
<feature type="region of interest" description="Disordered" evidence="1">
    <location>
        <begin position="1"/>
        <end position="20"/>
    </location>
</feature>